<gene>
    <name evidence="2" type="ORF">S01H4_41092</name>
</gene>
<dbReference type="EMBL" id="BART01022450">
    <property type="protein sequence ID" value="GAG96524.1"/>
    <property type="molecule type" value="Genomic_DNA"/>
</dbReference>
<dbReference type="Pfam" id="PF02769">
    <property type="entry name" value="AIRS_C"/>
    <property type="match status" value="1"/>
</dbReference>
<dbReference type="InterPro" id="IPR010918">
    <property type="entry name" value="PurM-like_C_dom"/>
</dbReference>
<organism evidence="2">
    <name type="scientific">marine sediment metagenome</name>
    <dbReference type="NCBI Taxonomy" id="412755"/>
    <lineage>
        <taxon>unclassified sequences</taxon>
        <taxon>metagenomes</taxon>
        <taxon>ecological metagenomes</taxon>
    </lineage>
</organism>
<feature type="domain" description="PurM-like C-terminal" evidence="1">
    <location>
        <begin position="26"/>
        <end position="93"/>
    </location>
</feature>
<dbReference type="InterPro" id="IPR036676">
    <property type="entry name" value="PurM-like_C_sf"/>
</dbReference>
<dbReference type="PANTHER" id="PTHR30270:SF0">
    <property type="entry name" value="THIAMINE-MONOPHOSPHATE KINASE"/>
    <property type="match status" value="1"/>
</dbReference>
<comment type="caution">
    <text evidence="2">The sequence shown here is derived from an EMBL/GenBank/DDBJ whole genome shotgun (WGS) entry which is preliminary data.</text>
</comment>
<proteinExistence type="predicted"/>
<name>X1BKW9_9ZZZZ</name>
<accession>X1BKW9</accession>
<dbReference type="GO" id="GO:0009030">
    <property type="term" value="F:thiamine-phosphate kinase activity"/>
    <property type="evidence" value="ECO:0007669"/>
    <property type="project" value="InterPro"/>
</dbReference>
<dbReference type="InterPro" id="IPR006283">
    <property type="entry name" value="ThiL-like"/>
</dbReference>
<reference evidence="2" key="1">
    <citation type="journal article" date="2014" name="Front. Microbiol.">
        <title>High frequency of phylogenetically diverse reductive dehalogenase-homologous genes in deep subseafloor sedimentary metagenomes.</title>
        <authorList>
            <person name="Kawai M."/>
            <person name="Futagami T."/>
            <person name="Toyoda A."/>
            <person name="Takaki Y."/>
            <person name="Nishi S."/>
            <person name="Hori S."/>
            <person name="Arai W."/>
            <person name="Tsubouchi T."/>
            <person name="Morono Y."/>
            <person name="Uchiyama I."/>
            <person name="Ito T."/>
            <person name="Fujiyama A."/>
            <person name="Inagaki F."/>
            <person name="Takami H."/>
        </authorList>
    </citation>
    <scope>NUCLEOTIDE SEQUENCE</scope>
    <source>
        <strain evidence="2">Expedition CK06-06</strain>
    </source>
</reference>
<protein>
    <recommendedName>
        <fullName evidence="1">PurM-like C-terminal domain-containing protein</fullName>
    </recommendedName>
</protein>
<dbReference type="SUPFAM" id="SSF56042">
    <property type="entry name" value="PurM C-terminal domain-like"/>
    <property type="match status" value="1"/>
</dbReference>
<evidence type="ECO:0000259" key="1">
    <source>
        <dbReference type="Pfam" id="PF02769"/>
    </source>
</evidence>
<dbReference type="Gene3D" id="3.90.650.10">
    <property type="entry name" value="PurM-like C-terminal domain"/>
    <property type="match status" value="1"/>
</dbReference>
<evidence type="ECO:0000313" key="2">
    <source>
        <dbReference type="EMBL" id="GAG96524.1"/>
    </source>
</evidence>
<dbReference type="GO" id="GO:0009228">
    <property type="term" value="P:thiamine biosynthetic process"/>
    <property type="evidence" value="ECO:0007669"/>
    <property type="project" value="InterPro"/>
</dbReference>
<dbReference type="PANTHER" id="PTHR30270">
    <property type="entry name" value="THIAMINE-MONOPHOSPHATE KINASE"/>
    <property type="match status" value="1"/>
</dbReference>
<dbReference type="AlphaFoldDB" id="X1BKW9"/>
<sequence length="136" mass="15081">MPLIMYLLTGFFVSGDLGSSTAGLNLFLKNIDDFEEVKKKYLEPEAKFYKVEPFLKYINAMIDISDGLASDVLRICEQSDTGAIIYADSVSVKSITKKAAKICEKNALDFALYGGEDFDDHSFLIYLLSHTLSGSL</sequence>